<evidence type="ECO:0000313" key="2">
    <source>
        <dbReference type="Proteomes" id="UP000019478"/>
    </source>
</evidence>
<organism evidence="1 2">
    <name type="scientific">Capronia epimyces CBS 606.96</name>
    <dbReference type="NCBI Taxonomy" id="1182542"/>
    <lineage>
        <taxon>Eukaryota</taxon>
        <taxon>Fungi</taxon>
        <taxon>Dikarya</taxon>
        <taxon>Ascomycota</taxon>
        <taxon>Pezizomycotina</taxon>
        <taxon>Eurotiomycetes</taxon>
        <taxon>Chaetothyriomycetidae</taxon>
        <taxon>Chaetothyriales</taxon>
        <taxon>Herpotrichiellaceae</taxon>
        <taxon>Capronia</taxon>
    </lineage>
</organism>
<dbReference type="HOGENOM" id="CLU_1562691_0_0_1"/>
<dbReference type="EMBL" id="AMGY01000004">
    <property type="protein sequence ID" value="EXJ84922.1"/>
    <property type="molecule type" value="Genomic_DNA"/>
</dbReference>
<comment type="caution">
    <text evidence="1">The sequence shown here is derived from an EMBL/GenBank/DDBJ whole genome shotgun (WGS) entry which is preliminary data.</text>
</comment>
<evidence type="ECO:0000313" key="1">
    <source>
        <dbReference type="EMBL" id="EXJ84922.1"/>
    </source>
</evidence>
<dbReference type="Proteomes" id="UP000019478">
    <property type="component" value="Unassembled WGS sequence"/>
</dbReference>
<keyword evidence="2" id="KW-1185">Reference proteome</keyword>
<reference evidence="1 2" key="1">
    <citation type="submission" date="2013-03" db="EMBL/GenBank/DDBJ databases">
        <title>The Genome Sequence of Capronia epimyces CBS 606.96.</title>
        <authorList>
            <consortium name="The Broad Institute Genomics Platform"/>
            <person name="Cuomo C."/>
            <person name="de Hoog S."/>
            <person name="Gorbushina A."/>
            <person name="Walker B."/>
            <person name="Young S.K."/>
            <person name="Zeng Q."/>
            <person name="Gargeya S."/>
            <person name="Fitzgerald M."/>
            <person name="Haas B."/>
            <person name="Abouelleil A."/>
            <person name="Allen A.W."/>
            <person name="Alvarado L."/>
            <person name="Arachchi H.M."/>
            <person name="Berlin A.M."/>
            <person name="Chapman S.B."/>
            <person name="Gainer-Dewar J."/>
            <person name="Goldberg J."/>
            <person name="Griggs A."/>
            <person name="Gujja S."/>
            <person name="Hansen M."/>
            <person name="Howarth C."/>
            <person name="Imamovic A."/>
            <person name="Ireland A."/>
            <person name="Larimer J."/>
            <person name="McCowan C."/>
            <person name="Murphy C."/>
            <person name="Pearson M."/>
            <person name="Poon T.W."/>
            <person name="Priest M."/>
            <person name="Roberts A."/>
            <person name="Saif S."/>
            <person name="Shea T."/>
            <person name="Sisk P."/>
            <person name="Sykes S."/>
            <person name="Wortman J."/>
            <person name="Nusbaum C."/>
            <person name="Birren B."/>
        </authorList>
    </citation>
    <scope>NUCLEOTIDE SEQUENCE [LARGE SCALE GENOMIC DNA]</scope>
    <source>
        <strain evidence="1 2">CBS 606.96</strain>
    </source>
</reference>
<sequence>MELSILEPVFRLPVNQEDLSIEVLSLTHHTPSSIESVPPKSDNATQLQLGRRVFSTAQPLQDHLGETKRDKYLIQVMCDTPQTILVMSLSLSQINVRLSSLTKENSYAPMDVDKGMLEAVLACHDVMPPFQQVILAFRPKTNRLEEAYSEPLSKRQRKNIVGESKLGVTVV</sequence>
<name>W9XWJ6_9EURO</name>
<dbReference type="GeneID" id="19169707"/>
<proteinExistence type="predicted"/>
<gene>
    <name evidence="1" type="ORF">A1O3_05597</name>
</gene>
<protein>
    <submittedName>
        <fullName evidence="1">Uncharacterized protein</fullName>
    </submittedName>
</protein>
<dbReference type="AlphaFoldDB" id="W9XWJ6"/>
<accession>W9XWJ6</accession>
<dbReference type="RefSeq" id="XP_007733907.1">
    <property type="nucleotide sequence ID" value="XM_007735717.1"/>
</dbReference>